<keyword evidence="4" id="KW-0539">Nucleus</keyword>
<reference evidence="8" key="1">
    <citation type="submission" date="2019-03" db="EMBL/GenBank/DDBJ databases">
        <title>Long read genome sequence of the mycoparasitic Pythium oligandrum ATCC 38472 isolated from sugarbeet rhizosphere.</title>
        <authorList>
            <person name="Gaulin E."/>
        </authorList>
    </citation>
    <scope>NUCLEOTIDE SEQUENCE</scope>
    <source>
        <strain evidence="8">ATCC 38472_TT</strain>
    </source>
</reference>
<dbReference type="PANTHER" id="PTHR23236">
    <property type="entry name" value="EUKARYOTIC TRANSLATION INITIATION FACTOR 4B/4H"/>
    <property type="match status" value="1"/>
</dbReference>
<evidence type="ECO:0000256" key="4">
    <source>
        <dbReference type="ARBA" id="ARBA00023242"/>
    </source>
</evidence>
<dbReference type="Proteomes" id="UP000794436">
    <property type="component" value="Unassembled WGS sequence"/>
</dbReference>
<keyword evidence="2" id="KW-0677">Repeat</keyword>
<feature type="region of interest" description="Disordered" evidence="6">
    <location>
        <begin position="836"/>
        <end position="934"/>
    </location>
</feature>
<keyword evidence="9" id="KW-1185">Reference proteome</keyword>
<feature type="domain" description="RRM" evidence="7">
    <location>
        <begin position="742"/>
        <end position="830"/>
    </location>
</feature>
<dbReference type="Pfam" id="PF05843">
    <property type="entry name" value="Suf"/>
    <property type="match status" value="1"/>
</dbReference>
<dbReference type="PROSITE" id="PS50102">
    <property type="entry name" value="RRM"/>
    <property type="match status" value="2"/>
</dbReference>
<dbReference type="Gene3D" id="3.30.70.330">
    <property type="match status" value="2"/>
</dbReference>
<evidence type="ECO:0000313" key="8">
    <source>
        <dbReference type="EMBL" id="TMW61294.1"/>
    </source>
</evidence>
<comment type="subcellular location">
    <subcellularLocation>
        <location evidence="1">Nucleus</location>
    </subcellularLocation>
</comment>
<evidence type="ECO:0000313" key="9">
    <source>
        <dbReference type="Proteomes" id="UP000794436"/>
    </source>
</evidence>
<protein>
    <recommendedName>
        <fullName evidence="7">RRM domain-containing protein</fullName>
    </recommendedName>
</protein>
<dbReference type="PANTHER" id="PTHR23236:SF11">
    <property type="entry name" value="EUKARYOTIC TRANSLATION INITIATION FACTOR 4H"/>
    <property type="match status" value="1"/>
</dbReference>
<dbReference type="SUPFAM" id="SSF54928">
    <property type="entry name" value="RNA-binding domain, RBD"/>
    <property type="match status" value="1"/>
</dbReference>
<dbReference type="Gene3D" id="1.25.40.10">
    <property type="entry name" value="Tetratricopeptide repeat domain"/>
    <property type="match status" value="2"/>
</dbReference>
<feature type="compositionally biased region" description="Low complexity" evidence="6">
    <location>
        <begin position="898"/>
        <end position="919"/>
    </location>
</feature>
<dbReference type="AlphaFoldDB" id="A0A8K1CDY5"/>
<keyword evidence="3 5" id="KW-0694">RNA-binding</keyword>
<dbReference type="InterPro" id="IPR008669">
    <property type="entry name" value="LSM_interact"/>
</dbReference>
<gene>
    <name evidence="8" type="ORF">Poli38472_013757</name>
</gene>
<dbReference type="SUPFAM" id="SSF48452">
    <property type="entry name" value="TPR-like"/>
    <property type="match status" value="1"/>
</dbReference>
<feature type="region of interest" description="Disordered" evidence="6">
    <location>
        <begin position="602"/>
        <end position="640"/>
    </location>
</feature>
<feature type="domain" description="RRM" evidence="7">
    <location>
        <begin position="647"/>
        <end position="726"/>
    </location>
</feature>
<sequence>MTSSSSDFSSDEEDALMVDAGYEGQAYADHTVDMEVVEEAEEELQNAAELLDAVKSELSATVVEAIASLLQPNSTVYAYEAYTTALYYLSSQWPEAPSVQRRMHQLRGELYRRFHALYPLTSEMYQEWISDKESMAEQRRLYALSTQDYWSVALTTEHLQRLNENEDEEGITWEVVETAMEESLRTVGQHYTQGHEIWKLCREITSEHFDTLDGDNELDKEQAIRALYVRQMAIPLQQNDLIMSEFRAWNQYNTHDAIERRDQAIQTAEDTQQRVFGPVQKKMNQFEERLAATVSANPPPEETSEQVWLQYLNFGMFRLAPLFKDTDDAHVFMCGMFERAIAMVCLSAALWRKYLEYVMSRGENMTNSENRLGLCRRAVRNVSFDSSMWVDLLLLMESNAASLSEIIACLQKDILARTAPPLMDSAHSVQVLRTVSGVARRLTSTLPTEQAIVAIGHIFALSRSFIESAFPQDSIALASVLEVQAQCYSYLCSKSSHAKTSWSQCWHDILACRGNEAEIWLRYEQEFRFVHSTDPALTRLLREQVFVPAAERVLDYPLSIVDRWLMFELAAGDLVQYESVRQQHVKLSDKLQKQATEAQLAAAESTDYQPQNKKRKAASTHVESSEKRQDKRAKTDRSQEQQFTDDFTLFVCNLSKDATQDEVEALFRHIPSLKDVRLVVKERATHVKSRGMAYVQFHNEEGVAAGLNVNGVELHGQTIKVERSTPPANASSTSKSAASVATTLYVGGMLPPERDPITEDEVQTAINQVMDTPAAVKQVLILRDRRDKPKDYALVEFLETRHAKSMLAKSKVEALKAILGEQITVQTSRMSIAQVVRHRDEQKEAVQKRKETTKKPVAAKTKPPRSQGKAAPHAKPVTRLAIPPVGKPSLLMPRALQKKAPAAAATGSAGSGAQQPSAPKTNDDFRKLFMKSST</sequence>
<evidence type="ECO:0000259" key="7">
    <source>
        <dbReference type="PROSITE" id="PS50102"/>
    </source>
</evidence>
<dbReference type="OrthoDB" id="360390at2759"/>
<evidence type="ECO:0000256" key="5">
    <source>
        <dbReference type="PROSITE-ProRule" id="PRU00176"/>
    </source>
</evidence>
<evidence type="ECO:0000256" key="2">
    <source>
        <dbReference type="ARBA" id="ARBA00022737"/>
    </source>
</evidence>
<dbReference type="InterPro" id="IPR000504">
    <property type="entry name" value="RRM_dom"/>
</dbReference>
<dbReference type="CDD" id="cd00590">
    <property type="entry name" value="RRM_SF"/>
    <property type="match status" value="1"/>
</dbReference>
<dbReference type="InterPro" id="IPR011990">
    <property type="entry name" value="TPR-like_helical_dom_sf"/>
</dbReference>
<feature type="compositionally biased region" description="Basic and acidic residues" evidence="6">
    <location>
        <begin position="623"/>
        <end position="639"/>
    </location>
</feature>
<proteinExistence type="predicted"/>
<dbReference type="InterPro" id="IPR012677">
    <property type="entry name" value="Nucleotide-bd_a/b_plait_sf"/>
</dbReference>
<evidence type="ECO:0000256" key="3">
    <source>
        <dbReference type="ARBA" id="ARBA00022884"/>
    </source>
</evidence>
<dbReference type="GO" id="GO:0003723">
    <property type="term" value="F:RNA binding"/>
    <property type="evidence" value="ECO:0007669"/>
    <property type="project" value="UniProtKB-UniRule"/>
</dbReference>
<dbReference type="GO" id="GO:0005634">
    <property type="term" value="C:nucleus"/>
    <property type="evidence" value="ECO:0007669"/>
    <property type="project" value="UniProtKB-SubCell"/>
</dbReference>
<dbReference type="InterPro" id="IPR008847">
    <property type="entry name" value="Suf"/>
</dbReference>
<dbReference type="Pfam" id="PF05391">
    <property type="entry name" value="Lsm_interact"/>
    <property type="match status" value="1"/>
</dbReference>
<name>A0A8K1CDY5_PYTOL</name>
<dbReference type="Pfam" id="PF00076">
    <property type="entry name" value="RRM_1"/>
    <property type="match status" value="1"/>
</dbReference>
<accession>A0A8K1CDY5</accession>
<dbReference type="SMART" id="SM00360">
    <property type="entry name" value="RRM"/>
    <property type="match status" value="2"/>
</dbReference>
<organism evidence="8 9">
    <name type="scientific">Pythium oligandrum</name>
    <name type="common">Mycoparasitic fungus</name>
    <dbReference type="NCBI Taxonomy" id="41045"/>
    <lineage>
        <taxon>Eukaryota</taxon>
        <taxon>Sar</taxon>
        <taxon>Stramenopiles</taxon>
        <taxon>Oomycota</taxon>
        <taxon>Peronosporomycetes</taxon>
        <taxon>Pythiales</taxon>
        <taxon>Pythiaceae</taxon>
        <taxon>Pythium</taxon>
    </lineage>
</organism>
<evidence type="ECO:0000256" key="6">
    <source>
        <dbReference type="SAM" id="MobiDB-lite"/>
    </source>
</evidence>
<comment type="caution">
    <text evidence="8">The sequence shown here is derived from an EMBL/GenBank/DDBJ whole genome shotgun (WGS) entry which is preliminary data.</text>
</comment>
<evidence type="ECO:0000256" key="1">
    <source>
        <dbReference type="ARBA" id="ARBA00004123"/>
    </source>
</evidence>
<dbReference type="EMBL" id="SPLM01000077">
    <property type="protein sequence ID" value="TMW61294.1"/>
    <property type="molecule type" value="Genomic_DNA"/>
</dbReference>
<feature type="compositionally biased region" description="Basic and acidic residues" evidence="6">
    <location>
        <begin position="837"/>
        <end position="854"/>
    </location>
</feature>
<dbReference type="InterPro" id="IPR035979">
    <property type="entry name" value="RBD_domain_sf"/>
</dbReference>
<dbReference type="GO" id="GO:0006396">
    <property type="term" value="P:RNA processing"/>
    <property type="evidence" value="ECO:0007669"/>
    <property type="project" value="InterPro"/>
</dbReference>